<keyword evidence="2" id="KW-1185">Reference proteome</keyword>
<protein>
    <submittedName>
        <fullName evidence="1">Uncharacterized protein</fullName>
    </submittedName>
</protein>
<proteinExistence type="predicted"/>
<evidence type="ECO:0000313" key="2">
    <source>
        <dbReference type="Proteomes" id="UP000821845"/>
    </source>
</evidence>
<name>A0ACB7S9H8_HYAAI</name>
<reference evidence="1" key="1">
    <citation type="submission" date="2020-05" db="EMBL/GenBank/DDBJ databases">
        <title>Large-scale comparative analyses of tick genomes elucidate their genetic diversity and vector capacities.</title>
        <authorList>
            <person name="Jia N."/>
            <person name="Wang J."/>
            <person name="Shi W."/>
            <person name="Du L."/>
            <person name="Sun Y."/>
            <person name="Zhan W."/>
            <person name="Jiang J."/>
            <person name="Wang Q."/>
            <person name="Zhang B."/>
            <person name="Ji P."/>
            <person name="Sakyi L.B."/>
            <person name="Cui X."/>
            <person name="Yuan T."/>
            <person name="Jiang B."/>
            <person name="Yang W."/>
            <person name="Lam T.T.-Y."/>
            <person name="Chang Q."/>
            <person name="Ding S."/>
            <person name="Wang X."/>
            <person name="Zhu J."/>
            <person name="Ruan X."/>
            <person name="Zhao L."/>
            <person name="Wei J."/>
            <person name="Que T."/>
            <person name="Du C."/>
            <person name="Cheng J."/>
            <person name="Dai P."/>
            <person name="Han X."/>
            <person name="Huang E."/>
            <person name="Gao Y."/>
            <person name="Liu J."/>
            <person name="Shao H."/>
            <person name="Ye R."/>
            <person name="Li L."/>
            <person name="Wei W."/>
            <person name="Wang X."/>
            <person name="Wang C."/>
            <person name="Yang T."/>
            <person name="Huo Q."/>
            <person name="Li W."/>
            <person name="Guo W."/>
            <person name="Chen H."/>
            <person name="Zhou L."/>
            <person name="Ni X."/>
            <person name="Tian J."/>
            <person name="Zhou Y."/>
            <person name="Sheng Y."/>
            <person name="Liu T."/>
            <person name="Pan Y."/>
            <person name="Xia L."/>
            <person name="Li J."/>
            <person name="Zhao F."/>
            <person name="Cao W."/>
        </authorList>
    </citation>
    <scope>NUCLEOTIDE SEQUENCE</scope>
    <source>
        <strain evidence="1">Hyas-2018</strain>
    </source>
</reference>
<gene>
    <name evidence="1" type="ORF">HPB50_013467</name>
</gene>
<sequence>MKPRRRATSHKEVLAIVAAVVDNARCSAQDIKVNLRWKASKSTVKRRLYQAGLKSRTAARKVLLLTSNKDKRLQFAQRHAGWIEQEWKKVIFTDESTFTTCLDQKTRIWRPDCARYRPEYVQRLAASGKTVLSVWGCISMGRPWASG</sequence>
<accession>A0ACB7S9H8</accession>
<comment type="caution">
    <text evidence="1">The sequence shown here is derived from an EMBL/GenBank/DDBJ whole genome shotgun (WGS) entry which is preliminary data.</text>
</comment>
<evidence type="ECO:0000313" key="1">
    <source>
        <dbReference type="EMBL" id="KAH6930424.1"/>
    </source>
</evidence>
<dbReference type="EMBL" id="CM023485">
    <property type="protein sequence ID" value="KAH6930424.1"/>
    <property type="molecule type" value="Genomic_DNA"/>
</dbReference>
<organism evidence="1 2">
    <name type="scientific">Hyalomma asiaticum</name>
    <name type="common">Tick</name>
    <dbReference type="NCBI Taxonomy" id="266040"/>
    <lineage>
        <taxon>Eukaryota</taxon>
        <taxon>Metazoa</taxon>
        <taxon>Ecdysozoa</taxon>
        <taxon>Arthropoda</taxon>
        <taxon>Chelicerata</taxon>
        <taxon>Arachnida</taxon>
        <taxon>Acari</taxon>
        <taxon>Parasitiformes</taxon>
        <taxon>Ixodida</taxon>
        <taxon>Ixodoidea</taxon>
        <taxon>Ixodidae</taxon>
        <taxon>Hyalomminae</taxon>
        <taxon>Hyalomma</taxon>
    </lineage>
</organism>
<dbReference type="Proteomes" id="UP000821845">
    <property type="component" value="Chromosome 5"/>
</dbReference>